<dbReference type="SUPFAM" id="SSF88713">
    <property type="entry name" value="Glycoside hydrolase/deacetylase"/>
    <property type="match status" value="1"/>
</dbReference>
<dbReference type="Gene3D" id="2.60.40.1180">
    <property type="entry name" value="Golgi alpha-mannosidase II"/>
    <property type="match status" value="1"/>
</dbReference>
<keyword evidence="4" id="KW-0378">Hydrolase</keyword>
<dbReference type="RefSeq" id="WP_116183452.1">
    <property type="nucleotide sequence ID" value="NZ_QTJX01000001.1"/>
</dbReference>
<evidence type="ECO:0000256" key="1">
    <source>
        <dbReference type="ARBA" id="ARBA00001947"/>
    </source>
</evidence>
<dbReference type="SUPFAM" id="SSF74650">
    <property type="entry name" value="Galactose mutarotase-like"/>
    <property type="match status" value="1"/>
</dbReference>
<comment type="caution">
    <text evidence="4">The sequence shown here is derived from an EMBL/GenBank/DDBJ whole genome shotgun (WGS) entry which is preliminary data.</text>
</comment>
<evidence type="ECO:0000313" key="5">
    <source>
        <dbReference type="Proteomes" id="UP000261828"/>
    </source>
</evidence>
<dbReference type="Gene3D" id="3.20.110.10">
    <property type="entry name" value="Glycoside hydrolase 38, N terminal domain"/>
    <property type="match status" value="1"/>
</dbReference>
<reference evidence="4 5" key="1">
    <citation type="submission" date="2018-08" db="EMBL/GenBank/DDBJ databases">
        <title>Muricauda nanhaiensis sp. nov., isolated from seawater of the South China Sea.</title>
        <authorList>
            <person name="Dang Y."/>
        </authorList>
    </citation>
    <scope>NUCLEOTIDE SEQUENCE [LARGE SCALE GENOMIC DNA]</scope>
    <source>
        <strain evidence="4 5">SM1704</strain>
    </source>
</reference>
<proteinExistence type="predicted"/>
<dbReference type="PANTHER" id="PTHR11607:SF3">
    <property type="entry name" value="LYSOSOMAL ALPHA-MANNOSIDASE"/>
    <property type="match status" value="1"/>
</dbReference>
<dbReference type="GO" id="GO:0004559">
    <property type="term" value="F:alpha-mannosidase activity"/>
    <property type="evidence" value="ECO:0007669"/>
    <property type="project" value="InterPro"/>
</dbReference>
<evidence type="ECO:0000256" key="2">
    <source>
        <dbReference type="ARBA" id="ARBA00022833"/>
    </source>
</evidence>
<dbReference type="OrthoDB" id="1049785at2"/>
<dbReference type="GO" id="GO:0006013">
    <property type="term" value="P:mannose metabolic process"/>
    <property type="evidence" value="ECO:0007669"/>
    <property type="project" value="InterPro"/>
</dbReference>
<sequence length="1140" mass="129996">MERNRFNFKVYTLLVCIFTLTNTITAQKDYFAGYDEAIAGTNFAYHSPNSSSDQALLLRADKNFDALEWKTEAIPQDYKNKTVSFIWLYAFDVRPDAKTFHLSVQGNKLLSFSGPTNNDVEDVEIQGANKSRLVFRRTMEDRHGDQMGFAILTLPTKTIEKGKPVTIKVSATDAQSNAWYMTYKVALSDKSSAFQLNTVSKKDGDLFSTIRFNIIHLGPPTSVDIMVDNDQKQFPLKPGLNELDFTIPRVQQPSTAVAKITRGNRVEEKVIDLKPVKEWTVHLVQHSHTDIGYTRQQSEILAEHLRYIDDALDFCDQTDDYPENAKFRWTCEVSWTVREYLNSRPAEQVERLLRRIREGRIEVTGMFFNFSEIVDETALAIQTQTIKQFKEQGIDVTAAMQNDVNGIGWCMVDFYHDTGVKYLTMGQHGHRAHVPFNKPTSFWWESPSGNKLLAFRSDHYMHGNTLALTSGNMDVFRNNLSEYLFDLESKNYPMDRAALQFSGYLTDNSPPSTKACDIVKAWNEKYEWPKLKLSLDSEFMVYLDKNYGEQLDTKKVAWPDWWTDGFGSAMNETKTARKTQANMIATMGLMTMAQASGAKISEEVLNDMYQCYDNLLFYDEHTFGADESISNPDGENSINQWRQKLSYVWSANQQSNLLREKAIGLIQPYVKKSKEPSITIYNTLNWERSGAVEVYIDHDKLPLDKEAKIVDENGNEVPAQLLRSRSDGSYWSIWVKDVPPLGFTTYNIEVNDNPLKKKAEEVPASNIFENDFYRITLDLSQNGIASMYDKVLQRELVDKGSTYKLGTLIYELLADRREMERLTYQLRDTVYKPLNKEILTLSDLKVTGSKNGSIWKSLFLNGQIPKCADEEGLDIELRLYHQTKKMELLYRMKKLENTNAEGVFIAFPFTSQNEGKLLFEVQGGVVEPGVNQLEGTASDWNTVQNFATVKSNDSQIVFCTGDVPLVHFGGINTGRYYYKRPLPNSHIFSWVLNNYWVTNFKASQKGELKWKYQITSSEDNSSSFATRFGIENRVPMIARAYSAGTEKGSKQSAESIIDLNSPKNLLLVNSRPFEDGKGILLQVRETEGKSAVLDLAKVLNNPNITSAKEVNSLGEEIQELQGSVKMEHFETKFIVLELKS</sequence>
<keyword evidence="5" id="KW-1185">Reference proteome</keyword>
<dbReference type="PANTHER" id="PTHR11607">
    <property type="entry name" value="ALPHA-MANNOSIDASE"/>
    <property type="match status" value="1"/>
</dbReference>
<evidence type="ECO:0000259" key="3">
    <source>
        <dbReference type="Pfam" id="PF01074"/>
    </source>
</evidence>
<dbReference type="EMBL" id="QTJX01000001">
    <property type="protein sequence ID" value="RDY61572.1"/>
    <property type="molecule type" value="Genomic_DNA"/>
</dbReference>
<dbReference type="GO" id="GO:0030246">
    <property type="term" value="F:carbohydrate binding"/>
    <property type="evidence" value="ECO:0007669"/>
    <property type="project" value="InterPro"/>
</dbReference>
<keyword evidence="2" id="KW-0862">Zinc</keyword>
<protein>
    <submittedName>
        <fullName evidence="4">Glycosyl hydrolase family 38</fullName>
    </submittedName>
</protein>
<dbReference type="InterPro" id="IPR013780">
    <property type="entry name" value="Glyco_hydro_b"/>
</dbReference>
<dbReference type="InterPro" id="IPR050843">
    <property type="entry name" value="Glycosyl_Hydrlase_38"/>
</dbReference>
<dbReference type="CDD" id="cd10791">
    <property type="entry name" value="GH38N_AMII_like_1"/>
    <property type="match status" value="1"/>
</dbReference>
<dbReference type="InterPro" id="IPR011013">
    <property type="entry name" value="Gal_mutarotase_sf_dom"/>
</dbReference>
<organism evidence="4 5">
    <name type="scientific">Flagellimonas nanhaiensis</name>
    <dbReference type="NCBI Taxonomy" id="2292706"/>
    <lineage>
        <taxon>Bacteria</taxon>
        <taxon>Pseudomonadati</taxon>
        <taxon>Bacteroidota</taxon>
        <taxon>Flavobacteriia</taxon>
        <taxon>Flavobacteriales</taxon>
        <taxon>Flavobacteriaceae</taxon>
        <taxon>Flagellimonas</taxon>
    </lineage>
</organism>
<name>A0A371JUU2_9FLAO</name>
<evidence type="ECO:0000313" key="4">
    <source>
        <dbReference type="EMBL" id="RDY61572.1"/>
    </source>
</evidence>
<dbReference type="AlphaFoldDB" id="A0A371JUU2"/>
<dbReference type="InterPro" id="IPR027291">
    <property type="entry name" value="Glyco_hydro_38_N_sf"/>
</dbReference>
<dbReference type="Pfam" id="PF01074">
    <property type="entry name" value="Glyco_hydro_38N"/>
    <property type="match status" value="1"/>
</dbReference>
<accession>A0A371JUU2</accession>
<dbReference type="Proteomes" id="UP000261828">
    <property type="component" value="Unassembled WGS sequence"/>
</dbReference>
<feature type="domain" description="Glycoside hydrolase family 38 N-terminal" evidence="3">
    <location>
        <begin position="280"/>
        <end position="545"/>
    </location>
</feature>
<comment type="cofactor">
    <cofactor evidence="1">
        <name>Zn(2+)</name>
        <dbReference type="ChEBI" id="CHEBI:29105"/>
    </cofactor>
</comment>
<dbReference type="InterPro" id="IPR000602">
    <property type="entry name" value="Glyco_hydro_38_N"/>
</dbReference>
<dbReference type="InterPro" id="IPR011330">
    <property type="entry name" value="Glyco_hydro/deAcase_b/a-brl"/>
</dbReference>
<gene>
    <name evidence="4" type="ORF">DX873_05280</name>
</gene>